<dbReference type="CDD" id="cd03242">
    <property type="entry name" value="ABC_RecF"/>
    <property type="match status" value="1"/>
</dbReference>
<evidence type="ECO:0000256" key="4">
    <source>
        <dbReference type="ARBA" id="ARBA00022490"/>
    </source>
</evidence>
<dbReference type="PROSITE" id="PS00617">
    <property type="entry name" value="RECF_1"/>
    <property type="match status" value="1"/>
</dbReference>
<proteinExistence type="inferred from homology"/>
<evidence type="ECO:0000256" key="9">
    <source>
        <dbReference type="ARBA" id="ARBA00023125"/>
    </source>
</evidence>
<name>A0AAD1C9P1_STRIT</name>
<keyword evidence="7 12" id="KW-0227">DNA damage</keyword>
<evidence type="ECO:0000256" key="13">
    <source>
        <dbReference type="RuleBase" id="RU000578"/>
    </source>
</evidence>
<dbReference type="Gene3D" id="1.20.1050.90">
    <property type="entry name" value="RecF/RecN/SMC, N-terminal domain"/>
    <property type="match status" value="1"/>
</dbReference>
<dbReference type="RefSeq" id="WP_021003369.1">
    <property type="nucleotide sequence ID" value="NZ_AP014880.1"/>
</dbReference>
<comment type="function">
    <text evidence="12 13">The RecF protein is involved in DNA metabolism; it is required for DNA replication and normal SOS inducibility. RecF binds preferentially to single-stranded, linear DNA. It also seems to bind ATP.</text>
</comment>
<keyword evidence="11 12" id="KW-0742">SOS response</keyword>
<evidence type="ECO:0000256" key="5">
    <source>
        <dbReference type="ARBA" id="ARBA00022705"/>
    </source>
</evidence>
<feature type="binding site" evidence="12">
    <location>
        <begin position="30"/>
        <end position="37"/>
    </location>
    <ligand>
        <name>ATP</name>
        <dbReference type="ChEBI" id="CHEBI:30616"/>
    </ligand>
</feature>
<dbReference type="PANTHER" id="PTHR32182">
    <property type="entry name" value="DNA REPLICATION AND REPAIR PROTEIN RECF"/>
    <property type="match status" value="1"/>
</dbReference>
<dbReference type="GO" id="GO:0009432">
    <property type="term" value="P:SOS response"/>
    <property type="evidence" value="ECO:0007669"/>
    <property type="project" value="UniProtKB-UniRule"/>
</dbReference>
<dbReference type="PANTHER" id="PTHR32182:SF0">
    <property type="entry name" value="DNA REPLICATION AND REPAIR PROTEIN RECF"/>
    <property type="match status" value="1"/>
</dbReference>
<dbReference type="Gene3D" id="3.40.50.300">
    <property type="entry name" value="P-loop containing nucleotide triphosphate hydrolases"/>
    <property type="match status" value="1"/>
</dbReference>
<evidence type="ECO:0000313" key="15">
    <source>
        <dbReference type="EMBL" id="BAW17981.1"/>
    </source>
</evidence>
<dbReference type="GO" id="GO:0006302">
    <property type="term" value="P:double-strand break repair"/>
    <property type="evidence" value="ECO:0007669"/>
    <property type="project" value="TreeGrafter"/>
</dbReference>
<evidence type="ECO:0000256" key="8">
    <source>
        <dbReference type="ARBA" id="ARBA00022840"/>
    </source>
</evidence>
<dbReference type="NCBIfam" id="TIGR00611">
    <property type="entry name" value="recf"/>
    <property type="match status" value="1"/>
</dbReference>
<dbReference type="EMBL" id="AP014880">
    <property type="protein sequence ID" value="BAW17981.1"/>
    <property type="molecule type" value="Genomic_DNA"/>
</dbReference>
<keyword evidence="5 12" id="KW-0235">DNA replication</keyword>
<keyword evidence="10 12" id="KW-0234">DNA repair</keyword>
<dbReference type="GO" id="GO:0005524">
    <property type="term" value="F:ATP binding"/>
    <property type="evidence" value="ECO:0007669"/>
    <property type="project" value="UniProtKB-UniRule"/>
</dbReference>
<evidence type="ECO:0000256" key="10">
    <source>
        <dbReference type="ARBA" id="ARBA00023204"/>
    </source>
</evidence>
<comment type="similarity">
    <text evidence="2 12 13">Belongs to the RecF family.</text>
</comment>
<reference evidence="15 16" key="1">
    <citation type="journal article" date="2017" name="Infect. Immun.">
        <title>Characterization of the Pathogenicity of Streptococcus intermedius TYG1620 Isolated from a Human Brain Abscess Based on the Complete Genome Sequence with Transcriptome Analysis and Transposon Mutagenesis in a Murine Subcutaneous Abscess Model.</title>
        <authorList>
            <person name="Hasegawa N."/>
            <person name="Sekizuka T."/>
            <person name="Sugi Y."/>
            <person name="Kawakami N."/>
            <person name="Ogasawara Y."/>
            <person name="Kato K."/>
            <person name="Yamashita A."/>
            <person name="Takeuchi F."/>
            <person name="Kuroda M."/>
        </authorList>
    </citation>
    <scope>NUCLEOTIDE SEQUENCE [LARGE SCALE GENOMIC DNA]</scope>
    <source>
        <strain evidence="15 16">TYG1620</strain>
    </source>
</reference>
<feature type="domain" description="RecF/RecN/SMC N-terminal" evidence="14">
    <location>
        <begin position="3"/>
        <end position="358"/>
    </location>
</feature>
<dbReference type="InterPro" id="IPR003395">
    <property type="entry name" value="RecF/RecN/SMC_N"/>
</dbReference>
<evidence type="ECO:0000259" key="14">
    <source>
        <dbReference type="Pfam" id="PF02463"/>
    </source>
</evidence>
<evidence type="ECO:0000256" key="1">
    <source>
        <dbReference type="ARBA" id="ARBA00004496"/>
    </source>
</evidence>
<evidence type="ECO:0000256" key="7">
    <source>
        <dbReference type="ARBA" id="ARBA00022763"/>
    </source>
</evidence>
<dbReference type="Pfam" id="PF02463">
    <property type="entry name" value="SMC_N"/>
    <property type="match status" value="1"/>
</dbReference>
<evidence type="ECO:0000256" key="2">
    <source>
        <dbReference type="ARBA" id="ARBA00008016"/>
    </source>
</evidence>
<dbReference type="InterPro" id="IPR001238">
    <property type="entry name" value="DNA-binding_RecF"/>
</dbReference>
<dbReference type="GO" id="GO:0005737">
    <property type="term" value="C:cytoplasm"/>
    <property type="evidence" value="ECO:0007669"/>
    <property type="project" value="UniProtKB-SubCell"/>
</dbReference>
<evidence type="ECO:0000313" key="16">
    <source>
        <dbReference type="Proteomes" id="UP000217792"/>
    </source>
</evidence>
<evidence type="ECO:0000256" key="11">
    <source>
        <dbReference type="ARBA" id="ARBA00023236"/>
    </source>
</evidence>
<dbReference type="FunFam" id="1.20.1050.90:FF:000002">
    <property type="entry name" value="DNA replication and repair protein RecF"/>
    <property type="match status" value="1"/>
</dbReference>
<accession>A0AAD1C9P1</accession>
<keyword evidence="4 12" id="KW-0963">Cytoplasm</keyword>
<dbReference type="PROSITE" id="PS00618">
    <property type="entry name" value="RECF_2"/>
    <property type="match status" value="1"/>
</dbReference>
<keyword evidence="6 12" id="KW-0547">Nucleotide-binding</keyword>
<dbReference type="AlphaFoldDB" id="A0AAD1C9P1"/>
<dbReference type="GO" id="GO:0006260">
    <property type="term" value="P:DNA replication"/>
    <property type="evidence" value="ECO:0007669"/>
    <property type="project" value="UniProtKB-UniRule"/>
</dbReference>
<dbReference type="InterPro" id="IPR027417">
    <property type="entry name" value="P-loop_NTPase"/>
</dbReference>
<comment type="subcellular location">
    <subcellularLocation>
        <location evidence="1 12 13">Cytoplasm</location>
    </subcellularLocation>
</comment>
<organism evidence="15 16">
    <name type="scientific">Streptococcus intermedius</name>
    <dbReference type="NCBI Taxonomy" id="1338"/>
    <lineage>
        <taxon>Bacteria</taxon>
        <taxon>Bacillati</taxon>
        <taxon>Bacillota</taxon>
        <taxon>Bacilli</taxon>
        <taxon>Lactobacillales</taxon>
        <taxon>Streptococcaceae</taxon>
        <taxon>Streptococcus</taxon>
        <taxon>Streptococcus anginosus group</taxon>
    </lineage>
</organism>
<evidence type="ECO:0000256" key="3">
    <source>
        <dbReference type="ARBA" id="ARBA00020170"/>
    </source>
</evidence>
<dbReference type="SUPFAM" id="SSF52540">
    <property type="entry name" value="P-loop containing nucleoside triphosphate hydrolases"/>
    <property type="match status" value="1"/>
</dbReference>
<evidence type="ECO:0000256" key="6">
    <source>
        <dbReference type="ARBA" id="ARBA00022741"/>
    </source>
</evidence>
<dbReference type="GO" id="GO:0000731">
    <property type="term" value="P:DNA synthesis involved in DNA repair"/>
    <property type="evidence" value="ECO:0007669"/>
    <property type="project" value="TreeGrafter"/>
</dbReference>
<dbReference type="InterPro" id="IPR042174">
    <property type="entry name" value="RecF_2"/>
</dbReference>
<dbReference type="GO" id="GO:0003697">
    <property type="term" value="F:single-stranded DNA binding"/>
    <property type="evidence" value="ECO:0007669"/>
    <property type="project" value="UniProtKB-UniRule"/>
</dbReference>
<gene>
    <name evidence="12 15" type="primary">recF</name>
    <name evidence="15" type="ORF">SITYG_20070</name>
</gene>
<sequence length="365" mass="42130">MWLKNLQIQYFRNYKLTEIDFHPGLNIFLGENAQGKTNILEAIYFLALTRSHRTRSDKDLIYFSNDSLKISGQLAKETGNISLEIDLTPKGRTTKVNHLKQSKLSDYVGNMNVVLFAPEDLQLIKGTPALRRKFIDIELGQIKPIYLSDLSQYHHVLKQRNAYLKAAKKIDETFLTVLDDQLVEFGCRVMQHRTEFLKKLEHFGQQKHLELSSNLENLTIKYCSSIPLSDPNKLKESFQIALRQSRSRDLFKKNTGIGPHRDDIAFYINNMNATFGSQGQHRSMVLSLKLAEIELMETVTKEKPILLLDDVMSELDNNRQLNLLETISQNIQTFITTTTLEHLKHLPSDIKIFSIHDGHFMENQV</sequence>
<evidence type="ECO:0000256" key="12">
    <source>
        <dbReference type="HAMAP-Rule" id="MF_00365"/>
    </source>
</evidence>
<keyword evidence="9 12" id="KW-0238">DNA-binding</keyword>
<protein>
    <recommendedName>
        <fullName evidence="3 12">DNA replication and repair protein RecF</fullName>
    </recommendedName>
</protein>
<dbReference type="Proteomes" id="UP000217792">
    <property type="component" value="Chromosome"/>
</dbReference>
<dbReference type="HAMAP" id="MF_00365">
    <property type="entry name" value="RecF"/>
    <property type="match status" value="1"/>
</dbReference>
<keyword evidence="8 12" id="KW-0067">ATP-binding</keyword>
<dbReference type="InterPro" id="IPR018078">
    <property type="entry name" value="DNA-binding_RecF_CS"/>
</dbReference>